<keyword evidence="4" id="KW-0378">Hydrolase</keyword>
<dbReference type="PANTHER" id="PTHR15910:SF1">
    <property type="entry name" value="ARCHAEMETZINCIN-2"/>
    <property type="match status" value="1"/>
</dbReference>
<dbReference type="Pfam" id="PF07998">
    <property type="entry name" value="Peptidase_M54"/>
    <property type="match status" value="1"/>
</dbReference>
<sequence length="242" mass="28254">MRKSEYSISNSTIKEEGILIKIKQKYRIITILSLAIIGFAGYYFWYYRTIDIQEVPVIARMQDKRFSGKVIAIQPMGEIEKTHIDSISRLFKELYDIETKVLPVIPIPKKTFMEDRKQYSAGLLNDYLAGQRKNYFKLMGVIDEDMAVPAHAYLFGLASLSRDVFVVSLTRLRESYYHRKENSKLFRSRLYKITMHEYGHTFGLSHCLSTGTCLMRFIGSVRDLDYSDCGFCWVCCQRIRLP</sequence>
<comment type="cofactor">
    <cofactor evidence="1">
        <name>Zn(2+)</name>
        <dbReference type="ChEBI" id="CHEBI:29105"/>
    </cofactor>
</comment>
<dbReference type="InterPro" id="IPR012962">
    <property type="entry name" value="Pept_M54_archaemetzincn"/>
</dbReference>
<proteinExistence type="predicted"/>
<keyword evidence="9" id="KW-1185">Reference proteome</keyword>
<dbReference type="InterPro" id="IPR024079">
    <property type="entry name" value="MetalloPept_cat_dom_sf"/>
</dbReference>
<evidence type="ECO:0000256" key="7">
    <source>
        <dbReference type="SAM" id="Phobius"/>
    </source>
</evidence>
<dbReference type="GO" id="GO:0008237">
    <property type="term" value="F:metallopeptidase activity"/>
    <property type="evidence" value="ECO:0007669"/>
    <property type="project" value="UniProtKB-KW"/>
</dbReference>
<evidence type="ECO:0000256" key="6">
    <source>
        <dbReference type="ARBA" id="ARBA00023049"/>
    </source>
</evidence>
<name>A0A5S9IS20_UABAM</name>
<gene>
    <name evidence="8" type="ORF">UABAM_04767</name>
</gene>
<keyword evidence="7" id="KW-0472">Membrane</keyword>
<dbReference type="Proteomes" id="UP000326354">
    <property type="component" value="Chromosome"/>
</dbReference>
<evidence type="ECO:0000256" key="3">
    <source>
        <dbReference type="ARBA" id="ARBA00022723"/>
    </source>
</evidence>
<dbReference type="PANTHER" id="PTHR15910">
    <property type="entry name" value="ARCHAEMETZINCIN"/>
    <property type="match status" value="1"/>
</dbReference>
<protein>
    <submittedName>
        <fullName evidence="8">Peptidase</fullName>
    </submittedName>
</protein>
<dbReference type="AlphaFoldDB" id="A0A5S9IS20"/>
<evidence type="ECO:0000313" key="9">
    <source>
        <dbReference type="Proteomes" id="UP000326354"/>
    </source>
</evidence>
<keyword evidence="7" id="KW-1133">Transmembrane helix</keyword>
<evidence type="ECO:0000256" key="5">
    <source>
        <dbReference type="ARBA" id="ARBA00022833"/>
    </source>
</evidence>
<dbReference type="SUPFAM" id="SSF55486">
    <property type="entry name" value="Metalloproteases ('zincins'), catalytic domain"/>
    <property type="match status" value="1"/>
</dbReference>
<keyword evidence="6" id="KW-0482">Metalloprotease</keyword>
<dbReference type="OrthoDB" id="269208at2"/>
<organism evidence="8 9">
    <name type="scientific">Uabimicrobium amorphum</name>
    <dbReference type="NCBI Taxonomy" id="2596890"/>
    <lineage>
        <taxon>Bacteria</taxon>
        <taxon>Pseudomonadati</taxon>
        <taxon>Planctomycetota</taxon>
        <taxon>Candidatus Uabimicrobiia</taxon>
        <taxon>Candidatus Uabimicrobiales</taxon>
        <taxon>Candidatus Uabimicrobiaceae</taxon>
        <taxon>Candidatus Uabimicrobium</taxon>
    </lineage>
</organism>
<dbReference type="EMBL" id="AP019860">
    <property type="protein sequence ID" value="BBM86381.1"/>
    <property type="molecule type" value="Genomic_DNA"/>
</dbReference>
<evidence type="ECO:0000256" key="2">
    <source>
        <dbReference type="ARBA" id="ARBA00022670"/>
    </source>
</evidence>
<accession>A0A5S9IS20</accession>
<dbReference type="KEGG" id="uam:UABAM_04767"/>
<dbReference type="CDD" id="cd11375">
    <property type="entry name" value="Peptidase_M54"/>
    <property type="match status" value="1"/>
</dbReference>
<evidence type="ECO:0000256" key="1">
    <source>
        <dbReference type="ARBA" id="ARBA00001947"/>
    </source>
</evidence>
<keyword evidence="2" id="KW-0645">Protease</keyword>
<dbReference type="GO" id="GO:0006508">
    <property type="term" value="P:proteolysis"/>
    <property type="evidence" value="ECO:0007669"/>
    <property type="project" value="UniProtKB-KW"/>
</dbReference>
<reference evidence="8 9" key="1">
    <citation type="submission" date="2019-08" db="EMBL/GenBank/DDBJ databases">
        <title>Complete genome sequence of Candidatus Uab amorphum.</title>
        <authorList>
            <person name="Shiratori T."/>
            <person name="Suzuki S."/>
            <person name="Kakizawa Y."/>
            <person name="Ishida K."/>
        </authorList>
    </citation>
    <scope>NUCLEOTIDE SEQUENCE [LARGE SCALE GENOMIC DNA]</scope>
    <source>
        <strain evidence="8 9">SRT547</strain>
    </source>
</reference>
<dbReference type="Gene3D" id="3.40.390.10">
    <property type="entry name" value="Collagenase (Catalytic Domain)"/>
    <property type="match status" value="1"/>
</dbReference>
<keyword evidence="7" id="KW-0812">Transmembrane</keyword>
<evidence type="ECO:0000256" key="4">
    <source>
        <dbReference type="ARBA" id="ARBA00022801"/>
    </source>
</evidence>
<keyword evidence="3" id="KW-0479">Metal-binding</keyword>
<evidence type="ECO:0000313" key="8">
    <source>
        <dbReference type="EMBL" id="BBM86381.1"/>
    </source>
</evidence>
<feature type="transmembrane region" description="Helical" evidence="7">
    <location>
        <begin position="28"/>
        <end position="47"/>
    </location>
</feature>
<dbReference type="RefSeq" id="WP_151970441.1">
    <property type="nucleotide sequence ID" value="NZ_AP019860.1"/>
</dbReference>
<keyword evidence="5" id="KW-0862">Zinc</keyword>
<dbReference type="GO" id="GO:0046872">
    <property type="term" value="F:metal ion binding"/>
    <property type="evidence" value="ECO:0007669"/>
    <property type="project" value="UniProtKB-KW"/>
</dbReference>